<keyword evidence="2" id="KW-1185">Reference proteome</keyword>
<dbReference type="Proteomes" id="UP001146120">
    <property type="component" value="Unassembled WGS sequence"/>
</dbReference>
<comment type="caution">
    <text evidence="1">The sequence shown here is derived from an EMBL/GenBank/DDBJ whole genome shotgun (WGS) entry which is preliminary data.</text>
</comment>
<dbReference type="EMBL" id="DAKRPA010000262">
    <property type="protein sequence ID" value="DAZ94219.1"/>
    <property type="molecule type" value="Genomic_DNA"/>
</dbReference>
<organism evidence="1 2">
    <name type="scientific">Lagenidium giganteum</name>
    <dbReference type="NCBI Taxonomy" id="4803"/>
    <lineage>
        <taxon>Eukaryota</taxon>
        <taxon>Sar</taxon>
        <taxon>Stramenopiles</taxon>
        <taxon>Oomycota</taxon>
        <taxon>Peronosporomycetes</taxon>
        <taxon>Pythiales</taxon>
        <taxon>Pythiaceae</taxon>
    </lineage>
</organism>
<proteinExistence type="predicted"/>
<accession>A0AAV2YM85</accession>
<gene>
    <name evidence="1" type="ORF">N0F65_001069</name>
</gene>
<name>A0AAV2YM85_9STRA</name>
<sequence length="140" mass="15585">MLSRWAAAPRATHIRRMATPAETRRSSTPPLVCPLDDSGFVWPTLQEICMEQTTHEHDANTSELVRGSDSILRHKGLIWLVPAQAKNLVRRLFIKHIAGRMDIADPKLLGPFWLAFVGSDGSHEHAGCLLMGPAHVWFGT</sequence>
<protein>
    <submittedName>
        <fullName evidence="1">Uncharacterized protein</fullName>
    </submittedName>
</protein>
<evidence type="ECO:0000313" key="1">
    <source>
        <dbReference type="EMBL" id="DAZ94219.1"/>
    </source>
</evidence>
<reference evidence="1" key="2">
    <citation type="journal article" date="2023" name="Microbiol Resour">
        <title>Decontamination and Annotation of the Draft Genome Sequence of the Oomycete Lagenidium giganteum ARSEF 373.</title>
        <authorList>
            <person name="Morgan W.R."/>
            <person name="Tartar A."/>
        </authorList>
    </citation>
    <scope>NUCLEOTIDE SEQUENCE</scope>
    <source>
        <strain evidence="1">ARSEF 373</strain>
    </source>
</reference>
<reference evidence="1" key="1">
    <citation type="submission" date="2022-11" db="EMBL/GenBank/DDBJ databases">
        <authorList>
            <person name="Morgan W.R."/>
            <person name="Tartar A."/>
        </authorList>
    </citation>
    <scope>NUCLEOTIDE SEQUENCE</scope>
    <source>
        <strain evidence="1">ARSEF 373</strain>
    </source>
</reference>
<dbReference type="AlphaFoldDB" id="A0AAV2YM85"/>
<evidence type="ECO:0000313" key="2">
    <source>
        <dbReference type="Proteomes" id="UP001146120"/>
    </source>
</evidence>